<evidence type="ECO:0000256" key="2">
    <source>
        <dbReference type="ARBA" id="ARBA00022723"/>
    </source>
</evidence>
<keyword evidence="2" id="KW-0479">Metal-binding</keyword>
<evidence type="ECO:0000256" key="5">
    <source>
        <dbReference type="ARBA" id="ARBA00023014"/>
    </source>
</evidence>
<dbReference type="OrthoDB" id="9780658at2"/>
<dbReference type="AlphaFoldDB" id="A0A1H5TBL3"/>
<name>A0A1H5TBL3_9BACT</name>
<keyword evidence="3" id="KW-0560">Oxidoreductase</keyword>
<keyword evidence="1" id="KW-0004">4Fe-4S</keyword>
<dbReference type="GO" id="GO:0051539">
    <property type="term" value="F:4 iron, 4 sulfur cluster binding"/>
    <property type="evidence" value="ECO:0007669"/>
    <property type="project" value="UniProtKB-KW"/>
</dbReference>
<dbReference type="PANTHER" id="PTHR43498:SF1">
    <property type="entry name" value="COB--COM HETERODISULFIDE REDUCTASE IRON-SULFUR SUBUNIT A"/>
    <property type="match status" value="1"/>
</dbReference>
<dbReference type="GO" id="GO:0016491">
    <property type="term" value="F:oxidoreductase activity"/>
    <property type="evidence" value="ECO:0007669"/>
    <property type="project" value="UniProtKB-KW"/>
</dbReference>
<organism evidence="6 7">
    <name type="scientific">Bryocella elongata</name>
    <dbReference type="NCBI Taxonomy" id="863522"/>
    <lineage>
        <taxon>Bacteria</taxon>
        <taxon>Pseudomonadati</taxon>
        <taxon>Acidobacteriota</taxon>
        <taxon>Terriglobia</taxon>
        <taxon>Terriglobales</taxon>
        <taxon>Acidobacteriaceae</taxon>
        <taxon>Bryocella</taxon>
    </lineage>
</organism>
<dbReference type="SUPFAM" id="SSF51905">
    <property type="entry name" value="FAD/NAD(P)-binding domain"/>
    <property type="match status" value="1"/>
</dbReference>
<dbReference type="InterPro" id="IPR039650">
    <property type="entry name" value="HdrA-like"/>
</dbReference>
<evidence type="ECO:0000313" key="6">
    <source>
        <dbReference type="EMBL" id="SEF60176.1"/>
    </source>
</evidence>
<accession>A0A1H5TBL3</accession>
<dbReference type="EMBL" id="FNVA01000001">
    <property type="protein sequence ID" value="SEF60176.1"/>
    <property type="molecule type" value="Genomic_DNA"/>
</dbReference>
<dbReference type="InterPro" id="IPR036188">
    <property type="entry name" value="FAD/NAD-bd_sf"/>
</dbReference>
<protein>
    <submittedName>
        <fullName evidence="6">FAD dependent oxidoreductase</fullName>
    </submittedName>
</protein>
<keyword evidence="5" id="KW-0411">Iron-sulfur</keyword>
<gene>
    <name evidence="6" type="ORF">SAMN05421819_0549</name>
</gene>
<dbReference type="GO" id="GO:0046872">
    <property type="term" value="F:metal ion binding"/>
    <property type="evidence" value="ECO:0007669"/>
    <property type="project" value="UniProtKB-KW"/>
</dbReference>
<proteinExistence type="predicted"/>
<dbReference type="Gene3D" id="3.50.50.60">
    <property type="entry name" value="FAD/NAD(P)-binding domain"/>
    <property type="match status" value="1"/>
</dbReference>
<sequence length="756" mass="83418">MRDLRSVRECNEIVTMANLVVVGGGLAGVCCAITAAREGLSVVLVQDRPVLGGNSSSEVRLWVLGATSHMGNNNRWAREGGVIDEILVENMWRNPEGNPVIFDSVVLEKVRIEERITLLLNTSVHELRMKDRQTIAAVRAFNSQNQTTYHLESPLFVDASGDGILGFLAGAEFLMGCEARSEFDEPLAPNQPEHKLLGHSIYFYSKDAGRPVTYVPPAFALNDITRIPRYRDFRVSDTGCRLWWLEYGGNLDTVTATEEIKWELWAIAYGVWNYIKNSGDFPEAENLTLEWMGSIPGKRESRRFLGDVVITQNDIVSQTSFQDAVAYGGWAIDLHPSDGIFSAEPGCTQWHAKGVYQIPYRAMYSRNVANLFLAGRIISASHIAFGSTRVMATCGHGAQSVGMAAALCTESRLLPRDLLQPSRMNTLQQRLLAAGQHIPGVRATDSANLARMATITASSSLQLDHFPSSEEVSEPDIPVALLLPAQAGKLPATTLYARIDLPTTVRVELWTSSRRGNTTPDEFLEAVEIRVESGACVAVRAQFDSVLEFPMHVFLIVAPFAHGAMLLSRAQSPGVLMVSQRMNAAVAKSPVQTPPPGSGVDTFAFWLPARRPGARLLAATFHPPIPAYEPEMVVNGFSRPWCGTNAWAPAYTDEHPWLRLQWNEPQSLRRITLTFDTDYDHPMESVLLGHPERIMPGCIRSLRITTAEGDVLAHIMENHQTRFSLKLPTPIETKAITIEVLARGEAPPAIFEVSCR</sequence>
<reference evidence="6 7" key="1">
    <citation type="submission" date="2016-10" db="EMBL/GenBank/DDBJ databases">
        <authorList>
            <person name="de Groot N.N."/>
        </authorList>
    </citation>
    <scope>NUCLEOTIDE SEQUENCE [LARGE SCALE GENOMIC DNA]</scope>
    <source>
        <strain evidence="6 7">DSM 22489</strain>
    </source>
</reference>
<keyword evidence="7" id="KW-1185">Reference proteome</keyword>
<evidence type="ECO:0000256" key="3">
    <source>
        <dbReference type="ARBA" id="ARBA00023002"/>
    </source>
</evidence>
<dbReference type="PANTHER" id="PTHR43498">
    <property type="entry name" value="FERREDOXIN:COB-COM HETERODISULFIDE REDUCTASE SUBUNIT A"/>
    <property type="match status" value="1"/>
</dbReference>
<dbReference type="Pfam" id="PF12831">
    <property type="entry name" value="FAD_oxidored"/>
    <property type="match status" value="1"/>
</dbReference>
<dbReference type="Proteomes" id="UP000236728">
    <property type="component" value="Unassembled WGS sequence"/>
</dbReference>
<evidence type="ECO:0000256" key="4">
    <source>
        <dbReference type="ARBA" id="ARBA00023004"/>
    </source>
</evidence>
<keyword evidence="4" id="KW-0408">Iron</keyword>
<evidence type="ECO:0000256" key="1">
    <source>
        <dbReference type="ARBA" id="ARBA00022485"/>
    </source>
</evidence>
<evidence type="ECO:0000313" key="7">
    <source>
        <dbReference type="Proteomes" id="UP000236728"/>
    </source>
</evidence>